<feature type="compositionally biased region" description="Low complexity" evidence="1">
    <location>
        <begin position="117"/>
        <end position="133"/>
    </location>
</feature>
<accession>A0A0F7SNP2</accession>
<keyword evidence="2" id="KW-0689">Ribosomal protein</keyword>
<dbReference type="EMBL" id="LN483124">
    <property type="protein sequence ID" value="CED82205.1"/>
    <property type="molecule type" value="Genomic_DNA"/>
</dbReference>
<name>A0A0F7SNP2_PHARH</name>
<evidence type="ECO:0000256" key="1">
    <source>
        <dbReference type="SAM" id="MobiDB-lite"/>
    </source>
</evidence>
<reference evidence="2" key="1">
    <citation type="submission" date="2014-08" db="EMBL/GenBank/DDBJ databases">
        <authorList>
            <person name="Sharma Rahul"/>
            <person name="Thines Marco"/>
        </authorList>
    </citation>
    <scope>NUCLEOTIDE SEQUENCE</scope>
</reference>
<feature type="region of interest" description="Disordered" evidence="1">
    <location>
        <begin position="147"/>
        <end position="167"/>
    </location>
</feature>
<organism evidence="2">
    <name type="scientific">Phaffia rhodozyma</name>
    <name type="common">Yeast</name>
    <name type="synonym">Xanthophyllomyces dendrorhous</name>
    <dbReference type="NCBI Taxonomy" id="264483"/>
    <lineage>
        <taxon>Eukaryota</taxon>
        <taxon>Fungi</taxon>
        <taxon>Dikarya</taxon>
        <taxon>Basidiomycota</taxon>
        <taxon>Agaricomycotina</taxon>
        <taxon>Tremellomycetes</taxon>
        <taxon>Cystofilobasidiales</taxon>
        <taxon>Mrakiaceae</taxon>
        <taxon>Phaffia</taxon>
    </lineage>
</organism>
<feature type="compositionally biased region" description="Basic and acidic residues" evidence="1">
    <location>
        <begin position="61"/>
        <end position="72"/>
    </location>
</feature>
<proteinExistence type="predicted"/>
<dbReference type="AlphaFoldDB" id="A0A0F7SNP2"/>
<dbReference type="GO" id="GO:0005840">
    <property type="term" value="C:ribosome"/>
    <property type="evidence" value="ECO:0007669"/>
    <property type="project" value="UniProtKB-KW"/>
</dbReference>
<feature type="compositionally biased region" description="Polar residues" evidence="1">
    <location>
        <begin position="100"/>
        <end position="111"/>
    </location>
</feature>
<evidence type="ECO:0000313" key="2">
    <source>
        <dbReference type="EMBL" id="CED82205.1"/>
    </source>
</evidence>
<keyword evidence="2" id="KW-0687">Ribonucleoprotein</keyword>
<protein>
    <submittedName>
        <fullName evidence="2">Ribosomal protein S21</fullName>
    </submittedName>
</protein>
<feature type="region of interest" description="Disordered" evidence="1">
    <location>
        <begin position="61"/>
        <end position="133"/>
    </location>
</feature>
<sequence length="270" mass="29298">MSRFPALAASCGRRFLQPAIVQVRPRTSLPSPTSVSFRSISSGPSRQALWGLDYLLGRNSKQEPKEEVKQEVNESLNKSQDEKPSASSSVDAASLPPADSVSTATPFSINITPAPSPSSSSSSTASSSSFPSSSTAGDLLFDSSVSSPALSIPAPPPPPPPADPFTRWSTVSASTAAERQALNIKPATPYTGRTVLFEPGTATRHMNKLNGIVARNSIRTDIKKYEWFEPNPVKRARIRRANWMRHFAVAMRQNVQTVFHLRLRKQSPVK</sequence>
<feature type="compositionally biased region" description="Pro residues" evidence="1">
    <location>
        <begin position="153"/>
        <end position="163"/>
    </location>
</feature>